<dbReference type="RefSeq" id="WP_378930152.1">
    <property type="nucleotide sequence ID" value="NZ_JBHLVO010000001.1"/>
</dbReference>
<dbReference type="InterPro" id="IPR052928">
    <property type="entry name" value="Desiccation-related_membrane"/>
</dbReference>
<comment type="caution">
    <text evidence="3">The sequence shown here is derived from an EMBL/GenBank/DDBJ whole genome shotgun (WGS) entry which is preliminary data.</text>
</comment>
<dbReference type="PANTHER" id="PTHR35792">
    <property type="entry name" value="GENERAL STRESS PROTEIN"/>
    <property type="match status" value="1"/>
</dbReference>
<keyword evidence="4" id="KW-1185">Reference proteome</keyword>
<keyword evidence="1" id="KW-0175">Coiled coil</keyword>
<keyword evidence="2" id="KW-0812">Transmembrane</keyword>
<accession>A0ABV6G9I1</accession>
<name>A0ABV6G9I1_9BACI</name>
<evidence type="ECO:0000256" key="1">
    <source>
        <dbReference type="SAM" id="Coils"/>
    </source>
</evidence>
<sequence length="172" mass="18392">MSKDGINSKDFIIGSLVGGIIGAATALFLAPKSGKELRDDLGQQATVVKDRTGKFTNEALEKSNGIASMAKEKTSTLSQVVTEQSSQIMNKVRDLTNSSKENGDVVENMVVDALTSISDENTGSESVNKQTEAAINELEKETSEVAKSSEDVKAQINEELKGAEKELTKTNH</sequence>
<keyword evidence="2" id="KW-1133">Transmembrane helix</keyword>
<feature type="coiled-coil region" evidence="1">
    <location>
        <begin position="121"/>
        <end position="166"/>
    </location>
</feature>
<dbReference type="InterPro" id="IPR024623">
    <property type="entry name" value="YtxH"/>
</dbReference>
<evidence type="ECO:0000256" key="2">
    <source>
        <dbReference type="SAM" id="Phobius"/>
    </source>
</evidence>
<evidence type="ECO:0000313" key="4">
    <source>
        <dbReference type="Proteomes" id="UP001589854"/>
    </source>
</evidence>
<evidence type="ECO:0000313" key="3">
    <source>
        <dbReference type="EMBL" id="MFC0270330.1"/>
    </source>
</evidence>
<reference evidence="3 4" key="1">
    <citation type="submission" date="2024-09" db="EMBL/GenBank/DDBJ databases">
        <authorList>
            <person name="Sun Q."/>
            <person name="Mori K."/>
        </authorList>
    </citation>
    <scope>NUCLEOTIDE SEQUENCE [LARGE SCALE GENOMIC DNA]</scope>
    <source>
        <strain evidence="3 4">CCM 7228</strain>
    </source>
</reference>
<proteinExistence type="predicted"/>
<feature type="transmembrane region" description="Helical" evidence="2">
    <location>
        <begin position="12"/>
        <end position="30"/>
    </location>
</feature>
<organism evidence="3 4">
    <name type="scientific">Metabacillus herbersteinensis</name>
    <dbReference type="NCBI Taxonomy" id="283816"/>
    <lineage>
        <taxon>Bacteria</taxon>
        <taxon>Bacillati</taxon>
        <taxon>Bacillota</taxon>
        <taxon>Bacilli</taxon>
        <taxon>Bacillales</taxon>
        <taxon>Bacillaceae</taxon>
        <taxon>Metabacillus</taxon>
    </lineage>
</organism>
<dbReference type="PANTHER" id="PTHR35792:SF1">
    <property type="entry name" value="SLL0268 PROTEIN"/>
    <property type="match status" value="1"/>
</dbReference>
<dbReference type="Pfam" id="PF12732">
    <property type="entry name" value="YtxH"/>
    <property type="match status" value="1"/>
</dbReference>
<dbReference type="EMBL" id="JBHLVO010000001">
    <property type="protein sequence ID" value="MFC0270330.1"/>
    <property type="molecule type" value="Genomic_DNA"/>
</dbReference>
<keyword evidence="2" id="KW-0472">Membrane</keyword>
<protein>
    <submittedName>
        <fullName evidence="3">YtxH domain-containing protein</fullName>
    </submittedName>
</protein>
<dbReference type="Proteomes" id="UP001589854">
    <property type="component" value="Unassembled WGS sequence"/>
</dbReference>
<gene>
    <name evidence="3" type="ORF">ACFFIX_02500</name>
</gene>